<dbReference type="InterPro" id="IPR013235">
    <property type="entry name" value="PPP_dom"/>
</dbReference>
<name>A0A9F5J8R6_PYTBI</name>
<dbReference type="InterPro" id="IPR012008">
    <property type="entry name" value="Ser/Thr-Pase_EF-hand_contain"/>
</dbReference>
<gene>
    <name evidence="14" type="primary">PPEF2</name>
</gene>
<dbReference type="Pfam" id="PF08321">
    <property type="entry name" value="PPP5"/>
    <property type="match status" value="1"/>
</dbReference>
<comment type="cofactor">
    <cofactor evidence="1">
        <name>Mn(2+)</name>
        <dbReference type="ChEBI" id="CHEBI:29035"/>
    </cofactor>
</comment>
<dbReference type="PIRSF" id="PIRSF000912">
    <property type="entry name" value="PPEF"/>
    <property type="match status" value="1"/>
</dbReference>
<comment type="similarity">
    <text evidence="2 10">Belongs to the PPP phosphatase family.</text>
</comment>
<keyword evidence="5 10" id="KW-0378">Hydrolase</keyword>
<dbReference type="Pfam" id="PF13833">
    <property type="entry name" value="EF-hand_8"/>
    <property type="match status" value="1"/>
</dbReference>
<dbReference type="GeneID" id="103054276"/>
<evidence type="ECO:0000256" key="5">
    <source>
        <dbReference type="ARBA" id="ARBA00022801"/>
    </source>
</evidence>
<evidence type="ECO:0000256" key="11">
    <source>
        <dbReference type="SAM" id="MobiDB-lite"/>
    </source>
</evidence>
<dbReference type="InterPro" id="IPR006186">
    <property type="entry name" value="Ser/Thr-sp_prot-phosphatase"/>
</dbReference>
<dbReference type="InterPro" id="IPR004843">
    <property type="entry name" value="Calcineurin-like_PHP"/>
</dbReference>
<keyword evidence="6" id="KW-0106">Calcium</keyword>
<comment type="catalytic activity">
    <reaction evidence="9 10">
        <text>O-phospho-L-threonyl-[protein] + H2O = L-threonyl-[protein] + phosphate</text>
        <dbReference type="Rhea" id="RHEA:47004"/>
        <dbReference type="Rhea" id="RHEA-COMP:11060"/>
        <dbReference type="Rhea" id="RHEA-COMP:11605"/>
        <dbReference type="ChEBI" id="CHEBI:15377"/>
        <dbReference type="ChEBI" id="CHEBI:30013"/>
        <dbReference type="ChEBI" id="CHEBI:43474"/>
        <dbReference type="ChEBI" id="CHEBI:61977"/>
        <dbReference type="EC" id="3.1.3.16"/>
    </reaction>
</comment>
<evidence type="ECO:0000313" key="14">
    <source>
        <dbReference type="RefSeq" id="XP_025029868.1"/>
    </source>
</evidence>
<evidence type="ECO:0000256" key="9">
    <source>
        <dbReference type="ARBA" id="ARBA00048336"/>
    </source>
</evidence>
<feature type="domain" description="EF-hand" evidence="12">
    <location>
        <begin position="732"/>
        <end position="767"/>
    </location>
</feature>
<dbReference type="GO" id="GO:0030145">
    <property type="term" value="F:manganese ion binding"/>
    <property type="evidence" value="ECO:0007669"/>
    <property type="project" value="InterPro"/>
</dbReference>
<dbReference type="InterPro" id="IPR051134">
    <property type="entry name" value="PPP_phosphatase"/>
</dbReference>
<dbReference type="AlphaFoldDB" id="A0A9F5J8R6"/>
<reference evidence="14" key="1">
    <citation type="submission" date="2025-08" db="UniProtKB">
        <authorList>
            <consortium name="RefSeq"/>
        </authorList>
    </citation>
    <scope>IDENTIFICATION</scope>
    <source>
        <tissue evidence="14">Liver</tissue>
    </source>
</reference>
<dbReference type="PANTHER" id="PTHR45668">
    <property type="entry name" value="SERINE/THREONINE-PROTEIN PHOSPHATASE 5-RELATED"/>
    <property type="match status" value="1"/>
</dbReference>
<sequence>MWLQSMEKRQFNKDGGSEKMYSKDPGSDKRTPREFGMEKKGNNSYLALKAALLIQRWYRRYTARLEMRRRCTWRIFQSIEYSGEQDHLKLNHFFDYLIENITPRSKKDREFINRILLEPETMKESRLEKSVESTTVPDSYKGPRLSFPLTPDNAVAILEAFRNNQQLHPYYVLKLFREAEQHLSQLPNITSISTCYSEEITVCGDLHGQLFDLYHIFYKNGLPSPQRSYVFNGDFVDRGKHSIEILIILFVFLLIYPKEVHLNRGNHEDYMINFRYGLVKEVTRKYKYHGNRILKALKNVFSSLPLGTLIDKKVLIVHGGVSDKTNLEQLAKIERCKILSVLTPKRRKTLDSIEFESGKLARGISPTAPELSQQGQQTVQEDLKISRKSSRTRRSSGASSAWELGETSSEHSSFKDEDIQQVLDILWSDPDPKQGCRMNAERGGGCYFGPDVTEMFLRKHGLQFIIRSHECKPEGFEFCHNRKVITIFSASNYYAVGSNRGAYIKLGPDLIPHFVQFQATKGLSRQLTMTQRVSRVEESAYQILREKLFAYRSELTIAFRSFDKKNTGFITLNDWAKAIESVLPLGLPWRMLRPHLVLQLTNGKLEYRTWLKDIVTETRSSTQERLQSSLLESIYRNLSNLETIFSIIDTDNSGSLVKSRVGRQFQRILEEVDCLEPFASRVRGCMKQNSTTITDKEMGKLLKAQSGSIGCISLEEFHQMWKLFSSHMNIYISDENINDLARSIDFNKDGNIDFNEFIEAFRLVRQPTS</sequence>
<feature type="region of interest" description="Disordered" evidence="11">
    <location>
        <begin position="1"/>
        <end position="38"/>
    </location>
</feature>
<dbReference type="PROSITE" id="PS50222">
    <property type="entry name" value="EF_HAND_2"/>
    <property type="match status" value="2"/>
</dbReference>
<dbReference type="PRINTS" id="PR00114">
    <property type="entry name" value="STPHPHTASE"/>
</dbReference>
<dbReference type="GO" id="GO:0005509">
    <property type="term" value="F:calcium ion binding"/>
    <property type="evidence" value="ECO:0007669"/>
    <property type="project" value="InterPro"/>
</dbReference>
<evidence type="ECO:0000256" key="3">
    <source>
        <dbReference type="ARBA" id="ARBA00022723"/>
    </source>
</evidence>
<dbReference type="InterPro" id="IPR011992">
    <property type="entry name" value="EF-hand-dom_pair"/>
</dbReference>
<keyword evidence="3" id="KW-0479">Metal-binding</keyword>
<dbReference type="InterPro" id="IPR002048">
    <property type="entry name" value="EF_hand_dom"/>
</dbReference>
<dbReference type="GO" id="GO:0051879">
    <property type="term" value="F:Hsp90 protein binding"/>
    <property type="evidence" value="ECO:0007669"/>
    <property type="project" value="TreeGrafter"/>
</dbReference>
<dbReference type="GO" id="GO:0050906">
    <property type="term" value="P:detection of stimulus involved in sensory perception"/>
    <property type="evidence" value="ECO:0007669"/>
    <property type="project" value="InterPro"/>
</dbReference>
<keyword evidence="13" id="KW-1185">Reference proteome</keyword>
<dbReference type="CDD" id="cd23767">
    <property type="entry name" value="IQCD"/>
    <property type="match status" value="1"/>
</dbReference>
<dbReference type="RefSeq" id="XP_025029868.1">
    <property type="nucleotide sequence ID" value="XM_025174100.1"/>
</dbReference>
<dbReference type="Gene3D" id="3.60.21.10">
    <property type="match status" value="1"/>
</dbReference>
<organism evidence="13 14">
    <name type="scientific">Python bivittatus</name>
    <name type="common">Burmese python</name>
    <name type="synonym">Python molurus bivittatus</name>
    <dbReference type="NCBI Taxonomy" id="176946"/>
    <lineage>
        <taxon>Eukaryota</taxon>
        <taxon>Metazoa</taxon>
        <taxon>Chordata</taxon>
        <taxon>Craniata</taxon>
        <taxon>Vertebrata</taxon>
        <taxon>Euteleostomi</taxon>
        <taxon>Lepidosauria</taxon>
        <taxon>Squamata</taxon>
        <taxon>Bifurcata</taxon>
        <taxon>Unidentata</taxon>
        <taxon>Episquamata</taxon>
        <taxon>Toxicofera</taxon>
        <taxon>Serpentes</taxon>
        <taxon>Henophidia</taxon>
        <taxon>Pythonidae</taxon>
        <taxon>Python</taxon>
    </lineage>
</organism>
<proteinExistence type="inferred from homology"/>
<feature type="region of interest" description="Disordered" evidence="11">
    <location>
        <begin position="364"/>
        <end position="414"/>
    </location>
</feature>
<evidence type="ECO:0000259" key="12">
    <source>
        <dbReference type="PROSITE" id="PS50222"/>
    </source>
</evidence>
<protein>
    <recommendedName>
        <fullName evidence="10">Serine/threonine-protein phosphatase</fullName>
        <ecNumber evidence="10">3.1.3.16</ecNumber>
    </recommendedName>
</protein>
<dbReference type="EC" id="3.1.3.16" evidence="10"/>
<dbReference type="Pfam" id="PF00149">
    <property type="entry name" value="Metallophos"/>
    <property type="match status" value="1"/>
</dbReference>
<dbReference type="PROSITE" id="PS50096">
    <property type="entry name" value="IQ"/>
    <property type="match status" value="1"/>
</dbReference>
<dbReference type="GO" id="GO:0004722">
    <property type="term" value="F:protein serine/threonine phosphatase activity"/>
    <property type="evidence" value="ECO:0007669"/>
    <property type="project" value="UniProtKB-EC"/>
</dbReference>
<evidence type="ECO:0000256" key="1">
    <source>
        <dbReference type="ARBA" id="ARBA00001936"/>
    </source>
</evidence>
<dbReference type="SUPFAM" id="SSF56300">
    <property type="entry name" value="Metallo-dependent phosphatases"/>
    <property type="match status" value="1"/>
</dbReference>
<dbReference type="GO" id="GO:0043409">
    <property type="term" value="P:negative regulation of MAPK cascade"/>
    <property type="evidence" value="ECO:0007669"/>
    <property type="project" value="TreeGrafter"/>
</dbReference>
<comment type="catalytic activity">
    <reaction evidence="8">
        <text>O-phospho-L-seryl-[protein] + H2O = L-seryl-[protein] + phosphate</text>
        <dbReference type="Rhea" id="RHEA:20629"/>
        <dbReference type="Rhea" id="RHEA-COMP:9863"/>
        <dbReference type="Rhea" id="RHEA-COMP:11604"/>
        <dbReference type="ChEBI" id="CHEBI:15377"/>
        <dbReference type="ChEBI" id="CHEBI:29999"/>
        <dbReference type="ChEBI" id="CHEBI:43474"/>
        <dbReference type="ChEBI" id="CHEBI:83421"/>
        <dbReference type="EC" id="3.1.3.16"/>
    </reaction>
</comment>
<dbReference type="OrthoDB" id="442428at2759"/>
<dbReference type="PANTHER" id="PTHR45668:SF2">
    <property type="entry name" value="SERINE_THREONINE-PROTEIN PHOSPHATASE WITH EF-HANDS 2"/>
    <property type="match status" value="1"/>
</dbReference>
<keyword evidence="4" id="KW-0677">Repeat</keyword>
<dbReference type="GO" id="GO:0005506">
    <property type="term" value="F:iron ion binding"/>
    <property type="evidence" value="ECO:0007669"/>
    <property type="project" value="InterPro"/>
</dbReference>
<dbReference type="Gene3D" id="1.10.238.10">
    <property type="entry name" value="EF-hand"/>
    <property type="match status" value="2"/>
</dbReference>
<feature type="compositionally biased region" description="Polar residues" evidence="11">
    <location>
        <begin position="370"/>
        <end position="380"/>
    </location>
</feature>
<dbReference type="OMA" id="CRENKVR"/>
<evidence type="ECO:0000256" key="2">
    <source>
        <dbReference type="ARBA" id="ARBA00008294"/>
    </source>
</evidence>
<keyword evidence="7" id="KW-0464">Manganese</keyword>
<evidence type="ECO:0000256" key="4">
    <source>
        <dbReference type="ARBA" id="ARBA00022737"/>
    </source>
</evidence>
<dbReference type="InterPro" id="IPR018247">
    <property type="entry name" value="EF_Hand_1_Ca_BS"/>
</dbReference>
<evidence type="ECO:0000256" key="6">
    <source>
        <dbReference type="ARBA" id="ARBA00022837"/>
    </source>
</evidence>
<dbReference type="CDD" id="cd00051">
    <property type="entry name" value="EFh"/>
    <property type="match status" value="1"/>
</dbReference>
<feature type="domain" description="EF-hand" evidence="12">
    <location>
        <begin position="550"/>
        <end position="585"/>
    </location>
</feature>
<dbReference type="InterPro" id="IPR029052">
    <property type="entry name" value="Metallo-depent_PP-like"/>
</dbReference>
<evidence type="ECO:0000313" key="13">
    <source>
        <dbReference type="Proteomes" id="UP000695026"/>
    </source>
</evidence>
<evidence type="ECO:0000256" key="7">
    <source>
        <dbReference type="ARBA" id="ARBA00023211"/>
    </source>
</evidence>
<dbReference type="CTD" id="5470"/>
<evidence type="ECO:0000256" key="10">
    <source>
        <dbReference type="RuleBase" id="RU004273"/>
    </source>
</evidence>
<dbReference type="PROSITE" id="PS00018">
    <property type="entry name" value="EF_HAND_1"/>
    <property type="match status" value="1"/>
</dbReference>
<evidence type="ECO:0000256" key="8">
    <source>
        <dbReference type="ARBA" id="ARBA00047761"/>
    </source>
</evidence>
<dbReference type="Proteomes" id="UP000695026">
    <property type="component" value="Unplaced"/>
</dbReference>
<dbReference type="SUPFAM" id="SSF47473">
    <property type="entry name" value="EF-hand"/>
    <property type="match status" value="1"/>
</dbReference>
<dbReference type="SMART" id="SM00156">
    <property type="entry name" value="PP2Ac"/>
    <property type="match status" value="1"/>
</dbReference>
<dbReference type="PROSITE" id="PS00125">
    <property type="entry name" value="SER_THR_PHOSPHATASE"/>
    <property type="match status" value="1"/>
</dbReference>
<accession>A0A9F5J8R6</accession>
<dbReference type="SMART" id="SM00054">
    <property type="entry name" value="EFh"/>
    <property type="match status" value="2"/>
</dbReference>